<dbReference type="eggNOG" id="KOG1812">
    <property type="taxonomic scope" value="Eukaryota"/>
</dbReference>
<evidence type="ECO:0000256" key="1">
    <source>
        <dbReference type="ARBA" id="ARBA00022723"/>
    </source>
</evidence>
<keyword evidence="4" id="KW-0862">Zinc</keyword>
<dbReference type="STRING" id="1173701.A0A066XEW3"/>
<evidence type="ECO:0000256" key="6">
    <source>
        <dbReference type="SAM" id="MobiDB-lite"/>
    </source>
</evidence>
<evidence type="ECO:0000256" key="3">
    <source>
        <dbReference type="ARBA" id="ARBA00022786"/>
    </source>
</evidence>
<dbReference type="PROSITE" id="PS50089">
    <property type="entry name" value="ZF_RING_2"/>
    <property type="match status" value="1"/>
</dbReference>
<feature type="domain" description="RING-type" evidence="7">
    <location>
        <begin position="169"/>
        <end position="202"/>
    </location>
</feature>
<dbReference type="InterPro" id="IPR017907">
    <property type="entry name" value="Znf_RING_CS"/>
</dbReference>
<feature type="region of interest" description="Disordered" evidence="6">
    <location>
        <begin position="70"/>
        <end position="99"/>
    </location>
</feature>
<protein>
    <submittedName>
        <fullName evidence="8">Putative IBR domain-containing protein</fullName>
    </submittedName>
</protein>
<dbReference type="OMA" id="LRECIAC"/>
<dbReference type="InterPro" id="IPR031127">
    <property type="entry name" value="E3_UB_ligase_RBR"/>
</dbReference>
<keyword evidence="1" id="KW-0479">Metal-binding</keyword>
<dbReference type="Pfam" id="PF01485">
    <property type="entry name" value="IBR"/>
    <property type="match status" value="1"/>
</dbReference>
<proteinExistence type="predicted"/>
<dbReference type="GO" id="GO:0016567">
    <property type="term" value="P:protein ubiquitination"/>
    <property type="evidence" value="ECO:0007669"/>
    <property type="project" value="InterPro"/>
</dbReference>
<feature type="compositionally biased region" description="Polar residues" evidence="6">
    <location>
        <begin position="70"/>
        <end position="87"/>
    </location>
</feature>
<keyword evidence="3" id="KW-0833">Ubl conjugation pathway</keyword>
<dbReference type="Gene3D" id="1.20.120.1750">
    <property type="match status" value="1"/>
</dbReference>
<name>A0A066XEW3_COLSU</name>
<comment type="caution">
    <text evidence="8">The sequence shown here is derived from an EMBL/GenBank/DDBJ whole genome shotgun (WGS) entry which is preliminary data.</text>
</comment>
<dbReference type="PROSITE" id="PS00518">
    <property type="entry name" value="ZF_RING_1"/>
    <property type="match status" value="1"/>
</dbReference>
<evidence type="ECO:0000313" key="9">
    <source>
        <dbReference type="Proteomes" id="UP000027238"/>
    </source>
</evidence>
<sequence>MSSSFFSSMDAETRQLFLTLQQEDLEDIRTGDTDRRNPRMPSDSQVAFRLYESELRSLSTSFPEHTSVIRQSQRSLNGTHSPVNQGSGVMPAPSNKRKFQEADEVMSSIEYTGGPSFRPRNKSQNVNDDGVGSRTIIDLTTLVSPSPEASPEPDLSSSDGDFHEEKNACVACLTDMDEEETFHAPCGHDYCHDCIGELFEACLTSEFQFPPKCCGEPMPIEKNHDAIPAELMKKVKDKAIELSTPNRTYCRQLTCSTFIPKENIKDDVATCPKCLATTCILCKGAEHEDYACKEDEATQELLKLAGENLWQRCPTCRALVERHDGCPHMSRLPVLLRPKDT</sequence>
<feature type="region of interest" description="Disordered" evidence="6">
    <location>
        <begin position="111"/>
        <end position="132"/>
    </location>
</feature>
<dbReference type="HOGENOM" id="CLU_022048_7_0_1"/>
<dbReference type="OrthoDB" id="10009520at2759"/>
<dbReference type="EMBL" id="JMSE01000785">
    <property type="protein sequence ID" value="KDN67693.1"/>
    <property type="molecule type" value="Genomic_DNA"/>
</dbReference>
<dbReference type="GO" id="GO:0004842">
    <property type="term" value="F:ubiquitin-protein transferase activity"/>
    <property type="evidence" value="ECO:0007669"/>
    <property type="project" value="InterPro"/>
</dbReference>
<dbReference type="Proteomes" id="UP000027238">
    <property type="component" value="Unassembled WGS sequence"/>
</dbReference>
<evidence type="ECO:0000259" key="7">
    <source>
        <dbReference type="PROSITE" id="PS50089"/>
    </source>
</evidence>
<keyword evidence="9" id="KW-1185">Reference proteome</keyword>
<evidence type="ECO:0000313" key="8">
    <source>
        <dbReference type="EMBL" id="KDN67693.1"/>
    </source>
</evidence>
<gene>
    <name evidence="8" type="ORF">CSUB01_01221</name>
</gene>
<accession>A0A066XEW3</accession>
<dbReference type="SUPFAM" id="SSF57850">
    <property type="entry name" value="RING/U-box"/>
    <property type="match status" value="2"/>
</dbReference>
<evidence type="ECO:0000256" key="2">
    <source>
        <dbReference type="ARBA" id="ARBA00022771"/>
    </source>
</evidence>
<evidence type="ECO:0000256" key="5">
    <source>
        <dbReference type="PROSITE-ProRule" id="PRU00175"/>
    </source>
</evidence>
<keyword evidence="2 5" id="KW-0863">Zinc-finger</keyword>
<dbReference type="AlphaFoldDB" id="A0A066XEW3"/>
<dbReference type="PANTHER" id="PTHR11685">
    <property type="entry name" value="RBR FAMILY RING FINGER AND IBR DOMAIN-CONTAINING"/>
    <property type="match status" value="1"/>
</dbReference>
<reference evidence="9" key="1">
    <citation type="journal article" date="2014" name="Genome Announc.">
        <title>Draft genome sequence of Colletotrichum sublineola, a destructive pathogen of cultivated sorghum.</title>
        <authorList>
            <person name="Baroncelli R."/>
            <person name="Sanz-Martin J.M."/>
            <person name="Rech G.E."/>
            <person name="Sukno S.A."/>
            <person name="Thon M.R."/>
        </authorList>
    </citation>
    <scope>NUCLEOTIDE SEQUENCE [LARGE SCALE GENOMIC DNA]</scope>
    <source>
        <strain evidence="9">TX430BB</strain>
    </source>
</reference>
<dbReference type="InterPro" id="IPR001841">
    <property type="entry name" value="Znf_RING"/>
</dbReference>
<dbReference type="InterPro" id="IPR002867">
    <property type="entry name" value="IBR_dom"/>
</dbReference>
<evidence type="ECO:0000256" key="4">
    <source>
        <dbReference type="ARBA" id="ARBA00022833"/>
    </source>
</evidence>
<dbReference type="CDD" id="cd20335">
    <property type="entry name" value="BRcat_RBR"/>
    <property type="match status" value="1"/>
</dbReference>
<organism evidence="8 9">
    <name type="scientific">Colletotrichum sublineola</name>
    <name type="common">Sorghum anthracnose fungus</name>
    <dbReference type="NCBI Taxonomy" id="1173701"/>
    <lineage>
        <taxon>Eukaryota</taxon>
        <taxon>Fungi</taxon>
        <taxon>Dikarya</taxon>
        <taxon>Ascomycota</taxon>
        <taxon>Pezizomycotina</taxon>
        <taxon>Sordariomycetes</taxon>
        <taxon>Hypocreomycetidae</taxon>
        <taxon>Glomerellales</taxon>
        <taxon>Glomerellaceae</taxon>
        <taxon>Colletotrichum</taxon>
        <taxon>Colletotrichum graminicola species complex</taxon>
    </lineage>
</organism>
<dbReference type="GO" id="GO:0008270">
    <property type="term" value="F:zinc ion binding"/>
    <property type="evidence" value="ECO:0007669"/>
    <property type="project" value="UniProtKB-KW"/>
</dbReference>